<reference evidence="1" key="1">
    <citation type="journal article" date="2019" name="bioRxiv">
        <title>The Genome of the Zebra Mussel, Dreissena polymorpha: A Resource for Invasive Species Research.</title>
        <authorList>
            <person name="McCartney M.A."/>
            <person name="Auch B."/>
            <person name="Kono T."/>
            <person name="Mallez S."/>
            <person name="Zhang Y."/>
            <person name="Obille A."/>
            <person name="Becker A."/>
            <person name="Abrahante J.E."/>
            <person name="Garbe J."/>
            <person name="Badalamenti J.P."/>
            <person name="Herman A."/>
            <person name="Mangelson H."/>
            <person name="Liachko I."/>
            <person name="Sullivan S."/>
            <person name="Sone E.D."/>
            <person name="Koren S."/>
            <person name="Silverstein K.A.T."/>
            <person name="Beckman K.B."/>
            <person name="Gohl D.M."/>
        </authorList>
    </citation>
    <scope>NUCLEOTIDE SEQUENCE</scope>
    <source>
        <strain evidence="1">Duluth1</strain>
        <tissue evidence="1">Whole animal</tissue>
    </source>
</reference>
<evidence type="ECO:0000313" key="1">
    <source>
        <dbReference type="EMBL" id="KAH3885023.1"/>
    </source>
</evidence>
<proteinExistence type="predicted"/>
<name>A0A9D4MZ88_DREPO</name>
<accession>A0A9D4MZ88</accession>
<dbReference type="EMBL" id="JAIWYP010000001">
    <property type="protein sequence ID" value="KAH3885023.1"/>
    <property type="molecule type" value="Genomic_DNA"/>
</dbReference>
<reference evidence="1" key="2">
    <citation type="submission" date="2020-11" db="EMBL/GenBank/DDBJ databases">
        <authorList>
            <person name="McCartney M.A."/>
            <person name="Auch B."/>
            <person name="Kono T."/>
            <person name="Mallez S."/>
            <person name="Becker A."/>
            <person name="Gohl D.M."/>
            <person name="Silverstein K.A.T."/>
            <person name="Koren S."/>
            <person name="Bechman K.B."/>
            <person name="Herman A."/>
            <person name="Abrahante J.E."/>
            <person name="Garbe J."/>
        </authorList>
    </citation>
    <scope>NUCLEOTIDE SEQUENCE</scope>
    <source>
        <strain evidence="1">Duluth1</strain>
        <tissue evidence="1">Whole animal</tissue>
    </source>
</reference>
<gene>
    <name evidence="1" type="ORF">DPMN_009010</name>
</gene>
<dbReference type="Proteomes" id="UP000828390">
    <property type="component" value="Unassembled WGS sequence"/>
</dbReference>
<sequence length="53" mass="5909">MNAGSVGSLVCLGQASWWGPRRLQGTFANGLVCSCMDDYFRHTARTLGHFFVW</sequence>
<dbReference type="AlphaFoldDB" id="A0A9D4MZ88"/>
<evidence type="ECO:0000313" key="2">
    <source>
        <dbReference type="Proteomes" id="UP000828390"/>
    </source>
</evidence>
<protein>
    <submittedName>
        <fullName evidence="1">Uncharacterized protein</fullName>
    </submittedName>
</protein>
<organism evidence="1 2">
    <name type="scientific">Dreissena polymorpha</name>
    <name type="common">Zebra mussel</name>
    <name type="synonym">Mytilus polymorpha</name>
    <dbReference type="NCBI Taxonomy" id="45954"/>
    <lineage>
        <taxon>Eukaryota</taxon>
        <taxon>Metazoa</taxon>
        <taxon>Spiralia</taxon>
        <taxon>Lophotrochozoa</taxon>
        <taxon>Mollusca</taxon>
        <taxon>Bivalvia</taxon>
        <taxon>Autobranchia</taxon>
        <taxon>Heteroconchia</taxon>
        <taxon>Euheterodonta</taxon>
        <taxon>Imparidentia</taxon>
        <taxon>Neoheterodontei</taxon>
        <taxon>Myida</taxon>
        <taxon>Dreissenoidea</taxon>
        <taxon>Dreissenidae</taxon>
        <taxon>Dreissena</taxon>
    </lineage>
</organism>
<keyword evidence="2" id="KW-1185">Reference proteome</keyword>
<comment type="caution">
    <text evidence="1">The sequence shown here is derived from an EMBL/GenBank/DDBJ whole genome shotgun (WGS) entry which is preliminary data.</text>
</comment>